<dbReference type="Gene3D" id="1.20.1080.10">
    <property type="entry name" value="Glycerol uptake facilitator protein"/>
    <property type="match status" value="3"/>
</dbReference>
<keyword evidence="7 10" id="KW-0472">Membrane</keyword>
<feature type="transmembrane region" description="Helical" evidence="10">
    <location>
        <begin position="40"/>
        <end position="59"/>
    </location>
</feature>
<sequence length="803" mass="84724">MWELRSIAFSRAVFAEFLATLIFVFFGLGSALNWPQGLPSVLQIAMAFGLAIGTLVQALGHISGAHINPAVTVACLVGCHVSFLRAAFYVAAQLLGAVAGAALLHEVTPSDVRGDLAINALSNNTTTGQAVTVELFLTLQLVLCIFASTDERRGDNLGTPALSIGFSVALGHLLGIHYTGCSMNPARSLAPAVVTGKFDDHWVFWIGPLVGAILGSLLYNYVLFPPAKSLSERLAVLKGLEPDTDWEEREKEVCSVAFLKAVFAEFLATLIFVFFGLGSALKWPSALPTILQISLAFGLAIGTLVQALGPVSGGHINPAITLALLVGNQISLLRAAFYVVAQLVGAIAGAGILYGLAPLNARGNLAVNALNNNTTPGQAVVVELILTFQLALCIFSSTDSRRTGPVGSPALSIGLSVTLGHLVGIYFTGCSMNPARSFGPAVVMKRLSPAHWVFWVGPIVGAALAAILYFYLLFPNSLSLSERVAVVKGTPDTRDQRSQRLSKRNRKAGAEEAAAEAATLGHMEPGRCDWAWRLMCRLWSTISKALFAEFLATGLYVFFGVGSALRWPSALPSVLQIAITFNLATAMAVQVTWKASGAHVNPAVTLAFLVGSQISLPRAVAYVTAQLAGATVGAALLYGVTPGDIRETLGVNVVRNSVSTSQAVAVELVLTLQLVLCVFASTDSRQASGSPAAIIGISVALGHLIGIYFTGCSMNPARSFGPAVIVGKFTVHWIFWVGPLTGAILGSLIYNFILFPDTKTLAQRLAIFTGTAEVEKVRGVEPQKKESQSISGDMEMESVCQTA</sequence>
<dbReference type="InterPro" id="IPR023271">
    <property type="entry name" value="Aquaporin-like"/>
</dbReference>
<evidence type="ECO:0000256" key="8">
    <source>
        <dbReference type="ARBA" id="ARBA00034651"/>
    </source>
</evidence>
<feature type="transmembrane region" description="Helical" evidence="10">
    <location>
        <begin position="545"/>
        <end position="567"/>
    </location>
</feature>
<keyword evidence="5 10" id="KW-0812">Transmembrane</keyword>
<dbReference type="OrthoDB" id="3222at2759"/>
<feature type="transmembrane region" description="Helical" evidence="10">
    <location>
        <begin position="660"/>
        <end position="680"/>
    </location>
</feature>
<evidence type="ECO:0000256" key="3">
    <source>
        <dbReference type="ARBA" id="ARBA00022448"/>
    </source>
</evidence>
<feature type="transmembrane region" description="Helical" evidence="10">
    <location>
        <begin position="731"/>
        <end position="755"/>
    </location>
</feature>
<dbReference type="PRINTS" id="PR02018">
    <property type="entry name" value="AQUAPORIN6"/>
</dbReference>
<evidence type="ECO:0000256" key="5">
    <source>
        <dbReference type="ARBA" id="ARBA00022692"/>
    </source>
</evidence>
<dbReference type="PANTHER" id="PTHR19139">
    <property type="entry name" value="AQUAPORIN TRANSPORTER"/>
    <property type="match status" value="1"/>
</dbReference>
<comment type="caution">
    <text evidence="11">The sequence shown here is derived from an EMBL/GenBank/DDBJ whole genome shotgun (WGS) entry which is preliminary data.</text>
</comment>
<feature type="transmembrane region" description="Helical" evidence="10">
    <location>
        <begin position="130"/>
        <end position="149"/>
    </location>
</feature>
<keyword evidence="3" id="KW-0813">Transport</keyword>
<name>A0A8J6A085_GALPY</name>
<evidence type="ECO:0000256" key="10">
    <source>
        <dbReference type="SAM" id="Phobius"/>
    </source>
</evidence>
<comment type="similarity">
    <text evidence="2">Belongs to the MIP/aquaporin (TC 1.A.8) family.</text>
</comment>
<feature type="region of interest" description="Disordered" evidence="9">
    <location>
        <begin position="780"/>
        <end position="803"/>
    </location>
</feature>
<feature type="transmembrane region" description="Helical" evidence="10">
    <location>
        <begin position="332"/>
        <end position="357"/>
    </location>
</feature>
<feature type="transmembrane region" description="Helical" evidence="10">
    <location>
        <begin position="71"/>
        <end position="104"/>
    </location>
</feature>
<evidence type="ECO:0000313" key="12">
    <source>
        <dbReference type="Proteomes" id="UP000700334"/>
    </source>
</evidence>
<dbReference type="Pfam" id="PF00230">
    <property type="entry name" value="MIP"/>
    <property type="match status" value="3"/>
</dbReference>
<gene>
    <name evidence="11" type="ORF">J0S82_008103</name>
</gene>
<dbReference type="InterPro" id="IPR034294">
    <property type="entry name" value="Aquaporin_transptr"/>
</dbReference>
<evidence type="ECO:0000256" key="9">
    <source>
        <dbReference type="SAM" id="MobiDB-lite"/>
    </source>
</evidence>
<evidence type="ECO:0000256" key="7">
    <source>
        <dbReference type="ARBA" id="ARBA00023136"/>
    </source>
</evidence>
<feature type="transmembrane region" description="Helical" evidence="10">
    <location>
        <begin position="289"/>
        <end position="311"/>
    </location>
</feature>
<protein>
    <submittedName>
        <fullName evidence="11">Aquaporin-2</fullName>
    </submittedName>
</protein>
<feature type="transmembrane region" description="Helical" evidence="10">
    <location>
        <begin position="377"/>
        <end position="398"/>
    </location>
</feature>
<feature type="transmembrane region" description="Helical" evidence="10">
    <location>
        <begin position="12"/>
        <end position="34"/>
    </location>
</feature>
<feature type="transmembrane region" description="Helical" evidence="10">
    <location>
        <begin position="161"/>
        <end position="180"/>
    </location>
</feature>
<dbReference type="Proteomes" id="UP000700334">
    <property type="component" value="Unassembled WGS sequence"/>
</dbReference>
<evidence type="ECO:0000313" key="11">
    <source>
        <dbReference type="EMBL" id="KAG8509160.1"/>
    </source>
</evidence>
<dbReference type="CDD" id="cd00333">
    <property type="entry name" value="MIP"/>
    <property type="match status" value="3"/>
</dbReference>
<comment type="catalytic activity">
    <reaction evidence="8">
        <text>H2O(in) = H2O(out)</text>
        <dbReference type="Rhea" id="RHEA:29667"/>
        <dbReference type="ChEBI" id="CHEBI:15377"/>
    </reaction>
</comment>
<feature type="transmembrane region" description="Helical" evidence="10">
    <location>
        <begin position="692"/>
        <end position="711"/>
    </location>
</feature>
<dbReference type="SUPFAM" id="SSF81338">
    <property type="entry name" value="Aquaporin-like"/>
    <property type="match status" value="3"/>
</dbReference>
<dbReference type="InterPro" id="IPR023254">
    <property type="entry name" value="Aquaporin_6"/>
</dbReference>
<evidence type="ECO:0000256" key="4">
    <source>
        <dbReference type="ARBA" id="ARBA00022475"/>
    </source>
</evidence>
<dbReference type="FunFam" id="1.20.1080.10:FF:000003">
    <property type="entry name" value="Lens fiber major intrinsic"/>
    <property type="match status" value="3"/>
</dbReference>
<accession>A0A8J6A085</accession>
<keyword evidence="12" id="KW-1185">Reference proteome</keyword>
<dbReference type="PRINTS" id="PR00783">
    <property type="entry name" value="MINTRINSICP"/>
</dbReference>
<comment type="subcellular location">
    <subcellularLocation>
        <location evidence="1">Cell membrane</location>
        <topology evidence="1">Multi-pass membrane protein</topology>
    </subcellularLocation>
</comment>
<keyword evidence="4" id="KW-1003">Cell membrane</keyword>
<keyword evidence="6 10" id="KW-1133">Transmembrane helix</keyword>
<evidence type="ECO:0000256" key="2">
    <source>
        <dbReference type="ARBA" id="ARBA00006175"/>
    </source>
</evidence>
<dbReference type="EMBL" id="JAGFMF010011958">
    <property type="protein sequence ID" value="KAG8509160.1"/>
    <property type="molecule type" value="Genomic_DNA"/>
</dbReference>
<reference evidence="11" key="1">
    <citation type="journal article" date="2021" name="Evol. Appl.">
        <title>The genome of the Pyrenean desman and the effects of bottlenecks and inbreeding on the genomic landscape of an endangered species.</title>
        <authorList>
            <person name="Escoda L."/>
            <person name="Castresana J."/>
        </authorList>
    </citation>
    <scope>NUCLEOTIDE SEQUENCE</scope>
    <source>
        <strain evidence="11">IBE-C5619</strain>
    </source>
</reference>
<dbReference type="InterPro" id="IPR000425">
    <property type="entry name" value="MIP"/>
</dbReference>
<feature type="transmembrane region" description="Helical" evidence="10">
    <location>
        <begin position="257"/>
        <end position="277"/>
    </location>
</feature>
<feature type="transmembrane region" description="Helical" evidence="10">
    <location>
        <begin position="202"/>
        <end position="224"/>
    </location>
</feature>
<feature type="transmembrane region" description="Helical" evidence="10">
    <location>
        <begin position="619"/>
        <end position="640"/>
    </location>
</feature>
<dbReference type="GO" id="GO:0015670">
    <property type="term" value="P:carbon dioxide transport"/>
    <property type="evidence" value="ECO:0007669"/>
    <property type="project" value="TreeGrafter"/>
</dbReference>
<feature type="transmembrane region" description="Helical" evidence="10">
    <location>
        <begin position="410"/>
        <end position="429"/>
    </location>
</feature>
<dbReference type="GO" id="GO:0016324">
    <property type="term" value="C:apical plasma membrane"/>
    <property type="evidence" value="ECO:0007669"/>
    <property type="project" value="TreeGrafter"/>
</dbReference>
<dbReference type="PROSITE" id="PS00221">
    <property type="entry name" value="MIP"/>
    <property type="match status" value="3"/>
</dbReference>
<organism evidence="11 12">
    <name type="scientific">Galemys pyrenaicus</name>
    <name type="common">Iberian desman</name>
    <name type="synonym">Pyrenean desman</name>
    <dbReference type="NCBI Taxonomy" id="202257"/>
    <lineage>
        <taxon>Eukaryota</taxon>
        <taxon>Metazoa</taxon>
        <taxon>Chordata</taxon>
        <taxon>Craniata</taxon>
        <taxon>Vertebrata</taxon>
        <taxon>Euteleostomi</taxon>
        <taxon>Mammalia</taxon>
        <taxon>Eutheria</taxon>
        <taxon>Laurasiatheria</taxon>
        <taxon>Eulipotyphla</taxon>
        <taxon>Talpidae</taxon>
        <taxon>Galemys</taxon>
    </lineage>
</organism>
<dbReference type="NCBIfam" id="TIGR00861">
    <property type="entry name" value="MIP"/>
    <property type="match status" value="3"/>
</dbReference>
<dbReference type="PANTHER" id="PTHR19139:SF38">
    <property type="entry name" value="AQUAPORIN-5"/>
    <property type="match status" value="1"/>
</dbReference>
<dbReference type="AlphaFoldDB" id="A0A8J6A085"/>
<feature type="transmembrane region" description="Helical" evidence="10">
    <location>
        <begin position="452"/>
        <end position="474"/>
    </location>
</feature>
<proteinExistence type="inferred from homology"/>
<evidence type="ECO:0000256" key="1">
    <source>
        <dbReference type="ARBA" id="ARBA00004651"/>
    </source>
</evidence>
<evidence type="ECO:0000256" key="6">
    <source>
        <dbReference type="ARBA" id="ARBA00022989"/>
    </source>
</evidence>
<dbReference type="InterPro" id="IPR022357">
    <property type="entry name" value="MIP_CS"/>
</dbReference>
<dbReference type="GO" id="GO:0015250">
    <property type="term" value="F:water channel activity"/>
    <property type="evidence" value="ECO:0007669"/>
    <property type="project" value="TreeGrafter"/>
</dbReference>